<dbReference type="EMBL" id="JAUSVV010000015">
    <property type="protein sequence ID" value="MDQ0444714.1"/>
    <property type="molecule type" value="Genomic_DNA"/>
</dbReference>
<organism evidence="8 9">
    <name type="scientific">Methylobacterium persicinum</name>
    <dbReference type="NCBI Taxonomy" id="374426"/>
    <lineage>
        <taxon>Bacteria</taxon>
        <taxon>Pseudomonadati</taxon>
        <taxon>Pseudomonadota</taxon>
        <taxon>Alphaproteobacteria</taxon>
        <taxon>Hyphomicrobiales</taxon>
        <taxon>Methylobacteriaceae</taxon>
        <taxon>Methylobacterium</taxon>
    </lineage>
</organism>
<sequence>MTRTLTVSIGQHSERGRKDANQDFHGVLVPEGPALRLKGIAAVVADGISSSALGAMASETAVKSFLSDYYATPDSWTVRSAAKRVLAATNSWLYAQTRRAAEPGDSDRGCVTTLSALVLRSRTAHVFHAGDTRISRLAGRSLEQITEDHRVVVSNHENYLGRALGVSPQVEFNCVSVPVQVGDVFVLTSDGVHEHLRPRDIAEAISSAGVDLQSAARRIVDAAYETGSGDNLTALIVRIESLPEGEPDEIVGEVGDLPPAPLLEPPTRFDGYDILRRLHAGSRGHVYLAVDPGSGERVALKVPGIELRGDRDYLRHFTMEEWIARRLDSPHVLKAHGRITPRSHLYTVMRYVEGRTLAQWMADHREPDLETVRRLVEQIARGLQAFHRREMIHGDLRPENVLIDTAGTVQIIDFGATRVAGLVEEGGRTDDALPQGAIQYTAPECFLGDPPSPVSDIFALGVLAYQMLTGRLPYGGDAARARTARRQRRLRYVSARHARPLLPAWVDGALRRATHPDPQRRYEVLSEFVHDLRHPNPALAETRGVPLMERDPILFWRGLCLVLGVTVVVLLAILVLRGH</sequence>
<dbReference type="GO" id="GO:0016301">
    <property type="term" value="F:kinase activity"/>
    <property type="evidence" value="ECO:0007669"/>
    <property type="project" value="UniProtKB-KW"/>
</dbReference>
<feature type="transmembrane region" description="Helical" evidence="5">
    <location>
        <begin position="554"/>
        <end position="576"/>
    </location>
</feature>
<dbReference type="Proteomes" id="UP001236369">
    <property type="component" value="Unassembled WGS sequence"/>
</dbReference>
<dbReference type="Pfam" id="PF00069">
    <property type="entry name" value="Pkinase"/>
    <property type="match status" value="1"/>
</dbReference>
<dbReference type="SMART" id="SM00331">
    <property type="entry name" value="PP2C_SIG"/>
    <property type="match status" value="1"/>
</dbReference>
<evidence type="ECO:0000313" key="9">
    <source>
        <dbReference type="Proteomes" id="UP001236369"/>
    </source>
</evidence>
<dbReference type="SUPFAM" id="SSF81606">
    <property type="entry name" value="PP2C-like"/>
    <property type="match status" value="1"/>
</dbReference>
<name>A0ABU0HQV3_9HYPH</name>
<protein>
    <submittedName>
        <fullName evidence="8">Serine/threonine protein phosphatase PrpC/predicted Ser/Thr protein kinase</fullName>
    </submittedName>
</protein>
<dbReference type="InterPro" id="IPR036457">
    <property type="entry name" value="PPM-type-like_dom_sf"/>
</dbReference>
<dbReference type="CDD" id="cd14014">
    <property type="entry name" value="STKc_PknB_like"/>
    <property type="match status" value="1"/>
</dbReference>
<keyword evidence="5" id="KW-1133">Transmembrane helix</keyword>
<evidence type="ECO:0000256" key="3">
    <source>
        <dbReference type="ARBA" id="ARBA00022777"/>
    </source>
</evidence>
<evidence type="ECO:0000259" key="6">
    <source>
        <dbReference type="PROSITE" id="PS50011"/>
    </source>
</evidence>
<keyword evidence="2" id="KW-0547">Nucleotide-binding</keyword>
<evidence type="ECO:0000256" key="2">
    <source>
        <dbReference type="ARBA" id="ARBA00022741"/>
    </source>
</evidence>
<dbReference type="InterPro" id="IPR008266">
    <property type="entry name" value="Tyr_kinase_AS"/>
</dbReference>
<keyword evidence="9" id="KW-1185">Reference proteome</keyword>
<dbReference type="CDD" id="cd00143">
    <property type="entry name" value="PP2Cc"/>
    <property type="match status" value="1"/>
</dbReference>
<dbReference type="Gene3D" id="3.30.200.20">
    <property type="entry name" value="Phosphorylase Kinase, domain 1"/>
    <property type="match status" value="1"/>
</dbReference>
<feature type="domain" description="PPM-type phosphatase" evidence="7">
    <location>
        <begin position="8"/>
        <end position="239"/>
    </location>
</feature>
<dbReference type="PROSITE" id="PS51746">
    <property type="entry name" value="PPM_2"/>
    <property type="match status" value="1"/>
</dbReference>
<evidence type="ECO:0000259" key="7">
    <source>
        <dbReference type="PROSITE" id="PS51746"/>
    </source>
</evidence>
<dbReference type="InterPro" id="IPR011009">
    <property type="entry name" value="Kinase-like_dom_sf"/>
</dbReference>
<evidence type="ECO:0000313" key="8">
    <source>
        <dbReference type="EMBL" id="MDQ0444714.1"/>
    </source>
</evidence>
<reference evidence="8 9" key="1">
    <citation type="submission" date="2023-07" db="EMBL/GenBank/DDBJ databases">
        <title>Genomic Encyclopedia of Type Strains, Phase IV (KMG-IV): sequencing the most valuable type-strain genomes for metagenomic binning, comparative biology and taxonomic classification.</title>
        <authorList>
            <person name="Goeker M."/>
        </authorList>
    </citation>
    <scope>NUCLEOTIDE SEQUENCE [LARGE SCALE GENOMIC DNA]</scope>
    <source>
        <strain evidence="8 9">DSM 19562</strain>
    </source>
</reference>
<dbReference type="SUPFAM" id="SSF56112">
    <property type="entry name" value="Protein kinase-like (PK-like)"/>
    <property type="match status" value="1"/>
</dbReference>
<gene>
    <name evidence="8" type="ORF">QO016_004236</name>
</gene>
<keyword evidence="3 8" id="KW-0418">Kinase</keyword>
<dbReference type="RefSeq" id="WP_238250918.1">
    <property type="nucleotide sequence ID" value="NZ_BPQX01000045.1"/>
</dbReference>
<dbReference type="Gene3D" id="3.60.40.10">
    <property type="entry name" value="PPM-type phosphatase domain"/>
    <property type="match status" value="1"/>
</dbReference>
<keyword evidence="5" id="KW-0812">Transmembrane</keyword>
<keyword evidence="4" id="KW-0067">ATP-binding</keyword>
<feature type="domain" description="Protein kinase" evidence="6">
    <location>
        <begin position="272"/>
        <end position="533"/>
    </location>
</feature>
<dbReference type="PROSITE" id="PS00109">
    <property type="entry name" value="PROTEIN_KINASE_TYR"/>
    <property type="match status" value="1"/>
</dbReference>
<comment type="caution">
    <text evidence="8">The sequence shown here is derived from an EMBL/GenBank/DDBJ whole genome shotgun (WGS) entry which is preliminary data.</text>
</comment>
<dbReference type="PROSITE" id="PS50011">
    <property type="entry name" value="PROTEIN_KINASE_DOM"/>
    <property type="match status" value="1"/>
</dbReference>
<evidence type="ECO:0000256" key="1">
    <source>
        <dbReference type="ARBA" id="ARBA00022679"/>
    </source>
</evidence>
<evidence type="ECO:0000256" key="4">
    <source>
        <dbReference type="ARBA" id="ARBA00022840"/>
    </source>
</evidence>
<keyword evidence="5" id="KW-0472">Membrane</keyword>
<dbReference type="PANTHER" id="PTHR43289:SF6">
    <property type="entry name" value="SERINE_THREONINE-PROTEIN KINASE NEKL-3"/>
    <property type="match status" value="1"/>
</dbReference>
<keyword evidence="1" id="KW-0808">Transferase</keyword>
<dbReference type="InterPro" id="IPR000719">
    <property type="entry name" value="Prot_kinase_dom"/>
</dbReference>
<dbReference type="SMART" id="SM00332">
    <property type="entry name" value="PP2Cc"/>
    <property type="match status" value="1"/>
</dbReference>
<dbReference type="InterPro" id="IPR001932">
    <property type="entry name" value="PPM-type_phosphatase-like_dom"/>
</dbReference>
<evidence type="ECO:0000256" key="5">
    <source>
        <dbReference type="SAM" id="Phobius"/>
    </source>
</evidence>
<dbReference type="Gene3D" id="1.10.510.10">
    <property type="entry name" value="Transferase(Phosphotransferase) domain 1"/>
    <property type="match status" value="1"/>
</dbReference>
<dbReference type="Pfam" id="PF13672">
    <property type="entry name" value="PP2C_2"/>
    <property type="match status" value="1"/>
</dbReference>
<dbReference type="PANTHER" id="PTHR43289">
    <property type="entry name" value="MITOGEN-ACTIVATED PROTEIN KINASE KINASE KINASE 20-RELATED"/>
    <property type="match status" value="1"/>
</dbReference>
<proteinExistence type="predicted"/>
<accession>A0ABU0HQV3</accession>